<dbReference type="EMBL" id="MHRK01000037">
    <property type="protein sequence ID" value="OHA23336.1"/>
    <property type="molecule type" value="Genomic_DNA"/>
</dbReference>
<dbReference type="Pfam" id="PF08502">
    <property type="entry name" value="LeuA_dimer"/>
    <property type="match status" value="1"/>
</dbReference>
<dbReference type="GO" id="GO:0003852">
    <property type="term" value="F:2-isopropylmalate synthase activity"/>
    <property type="evidence" value="ECO:0007669"/>
    <property type="project" value="InterPro"/>
</dbReference>
<evidence type="ECO:0000259" key="4">
    <source>
        <dbReference type="SMART" id="SM00917"/>
    </source>
</evidence>
<organism evidence="5 6">
    <name type="scientific">Candidatus Taylorbacteria bacterium RIFCSPHIGHO2_02_FULL_43_32b</name>
    <dbReference type="NCBI Taxonomy" id="1802306"/>
    <lineage>
        <taxon>Bacteria</taxon>
        <taxon>Candidatus Tayloriibacteriota</taxon>
    </lineage>
</organism>
<dbReference type="PANTHER" id="PTHR43538">
    <property type="entry name" value="ALPHA-IPM SYNTHASE/HOMOCITRATE SYNTHASE"/>
    <property type="match status" value="1"/>
</dbReference>
<dbReference type="PANTHER" id="PTHR43538:SF1">
    <property type="entry name" value="(R)-CITRAMALATE SYNTHASE"/>
    <property type="match status" value="1"/>
</dbReference>
<evidence type="ECO:0000256" key="1">
    <source>
        <dbReference type="ARBA" id="ARBA00006154"/>
    </source>
</evidence>
<dbReference type="GO" id="GO:0009098">
    <property type="term" value="P:L-leucine biosynthetic process"/>
    <property type="evidence" value="ECO:0007669"/>
    <property type="project" value="InterPro"/>
</dbReference>
<dbReference type="InterPro" id="IPR036230">
    <property type="entry name" value="LeuA_allosteric_dom_sf"/>
</dbReference>
<dbReference type="Proteomes" id="UP000177130">
    <property type="component" value="Unassembled WGS sequence"/>
</dbReference>
<keyword evidence="2" id="KW-0808">Transferase</keyword>
<dbReference type="SUPFAM" id="SSF110921">
    <property type="entry name" value="2-isopropylmalate synthase LeuA, allosteric (dimerisation) domain"/>
    <property type="match status" value="1"/>
</dbReference>
<comment type="caution">
    <text evidence="5">The sequence shown here is derived from an EMBL/GenBank/DDBJ whole genome shotgun (WGS) entry which is preliminary data.</text>
</comment>
<protein>
    <recommendedName>
        <fullName evidence="4">2-isopropylmalate synthase LeuA allosteric (dimerisation) domain-containing protein</fullName>
    </recommendedName>
</protein>
<comment type="pathway">
    <text evidence="3">Amino-acid biosynthesis.</text>
</comment>
<dbReference type="InterPro" id="IPR005675">
    <property type="entry name" value="Citramal_synthase"/>
</dbReference>
<evidence type="ECO:0000313" key="5">
    <source>
        <dbReference type="EMBL" id="OHA23336.1"/>
    </source>
</evidence>
<evidence type="ECO:0000256" key="2">
    <source>
        <dbReference type="ARBA" id="ARBA00022679"/>
    </source>
</evidence>
<name>A0A1G2MHE7_9BACT</name>
<dbReference type="STRING" id="1802306.A3C72_00585"/>
<evidence type="ECO:0000256" key="3">
    <source>
        <dbReference type="ARBA" id="ARBA00029440"/>
    </source>
</evidence>
<reference evidence="5 6" key="1">
    <citation type="journal article" date="2016" name="Nat. Commun.">
        <title>Thousands of microbial genomes shed light on interconnected biogeochemical processes in an aquifer system.</title>
        <authorList>
            <person name="Anantharaman K."/>
            <person name="Brown C.T."/>
            <person name="Hug L.A."/>
            <person name="Sharon I."/>
            <person name="Castelle C.J."/>
            <person name="Probst A.J."/>
            <person name="Thomas B.C."/>
            <person name="Singh A."/>
            <person name="Wilkins M.J."/>
            <person name="Karaoz U."/>
            <person name="Brodie E.L."/>
            <person name="Williams K.H."/>
            <person name="Hubbard S.S."/>
            <person name="Banfield J.F."/>
        </authorList>
    </citation>
    <scope>NUCLEOTIDE SEQUENCE [LARGE SCALE GENOMIC DNA]</scope>
</reference>
<proteinExistence type="inferred from homology"/>
<feature type="domain" description="2-isopropylmalate synthase LeuA allosteric (dimerisation)" evidence="4">
    <location>
        <begin position="26"/>
        <end position="172"/>
    </location>
</feature>
<comment type="similarity">
    <text evidence="1">Belongs to the alpha-IPM synthase/homocitrate synthase family.</text>
</comment>
<dbReference type="SMART" id="SM00917">
    <property type="entry name" value="LeuA_dimer"/>
    <property type="match status" value="1"/>
</dbReference>
<dbReference type="AlphaFoldDB" id="A0A1G2MHE7"/>
<dbReference type="Gene3D" id="3.30.160.270">
    <property type="match status" value="1"/>
</dbReference>
<gene>
    <name evidence="5" type="ORF">A3C72_00585</name>
</gene>
<sequence length="177" mass="18994">MVDDNAERCRILAKLGMLRNEGLDYELAPASLELFVLKEMGVRTLPFKVISYHVSQRGVFLDSHAESVNEAIVKVSVQGKREKSSVSDGNGAVNALDLALRAALEEHFPILNGVGLVGYSVESLNGGKGSAAKTRVLIKTARGEDTWTSIGVSEDSILASLTALVDGIEYAILEGKY</sequence>
<dbReference type="InterPro" id="IPR013709">
    <property type="entry name" value="2-isopropylmalate_synth_dimer"/>
</dbReference>
<evidence type="ECO:0000313" key="6">
    <source>
        <dbReference type="Proteomes" id="UP000177130"/>
    </source>
</evidence>
<accession>A0A1G2MHE7</accession>